<name>A0ABT5DP11_9BACT</name>
<dbReference type="Gene3D" id="2.60.40.10">
    <property type="entry name" value="Immunoglobulins"/>
    <property type="match status" value="1"/>
</dbReference>
<evidence type="ECO:0000256" key="1">
    <source>
        <dbReference type="ARBA" id="ARBA00022729"/>
    </source>
</evidence>
<evidence type="ECO:0000313" key="3">
    <source>
        <dbReference type="Proteomes" id="UP001221838"/>
    </source>
</evidence>
<accession>A0ABT5DP11</accession>
<organism evidence="2 3">
    <name type="scientific">Stigmatella ashevillensis</name>
    <dbReference type="NCBI Taxonomy" id="2995309"/>
    <lineage>
        <taxon>Bacteria</taxon>
        <taxon>Pseudomonadati</taxon>
        <taxon>Myxococcota</taxon>
        <taxon>Myxococcia</taxon>
        <taxon>Myxococcales</taxon>
        <taxon>Cystobacterineae</taxon>
        <taxon>Archangiaceae</taxon>
        <taxon>Stigmatella</taxon>
    </lineage>
</organism>
<evidence type="ECO:0008006" key="4">
    <source>
        <dbReference type="Google" id="ProtNLM"/>
    </source>
</evidence>
<comment type="caution">
    <text evidence="2">The sequence shown here is derived from an EMBL/GenBank/DDBJ whole genome shotgun (WGS) entry which is preliminary data.</text>
</comment>
<protein>
    <recommendedName>
        <fullName evidence="4">Calx-beta domain-containing protein</fullName>
    </recommendedName>
</protein>
<proteinExistence type="predicted"/>
<sequence length="567" mass="60291">MLLACFACLACETSPTEPEHSQGSFALAAIDDVTVDSGEQLLIKILVLRKDKDPRPVELSAEGLPTYATLEGETLTVAPGPKEWGDSHVTVVATNGRHTDRQEFLLRVIRPNKAPRGGNIVLEDEGGMLVALTSPVVRGTPTLWAQRVDEDFDAVRLRMEVVPESAAFTGAPTHESAWMSGDNWQMRITLSGLPTGQRFKLRAWPEDALGATGQAAELTGLVYLPRPVRQAVADPRTCDGEPVDVSSDPRHCGECGHTCLGAACTQGICATTWLAGPAMETPKALALDTDFVYWTGEGRTGGLYRMPKAGGEAVRLNVGRGDSMAVNGGRVYLIGTGLLIISLEGAESPFYDPTAGGTNIVSFGEQLYWTTNNTLKTRPKKFVGTPSVLVSVPGHAMALRVDDSGLYVTTQQGSVFHSPLEGGALTPVATGLTRVSGLATDEQFVYVAYGPPECAACPSFCPYYRPFSCFTTSTLARIPKTGGTPEVLAQVSGMANTLTVDGQFLYWSHDGRGGDLPLTEGSVMRMPKAGGTPLVLADGLNGVRSLALDAHSVYGYTPDKGVFRAPK</sequence>
<reference evidence="2 3" key="1">
    <citation type="submission" date="2022-11" db="EMBL/GenBank/DDBJ databases">
        <title>Minimal conservation of predation-associated metabolite biosynthetic gene clusters underscores biosynthetic potential of Myxococcota including descriptions for ten novel species: Archangium lansinium sp. nov., Myxococcus landrumus sp. nov., Nannocystis bai.</title>
        <authorList>
            <person name="Ahearne A."/>
            <person name="Stevens C."/>
            <person name="Dowd S."/>
        </authorList>
    </citation>
    <scope>NUCLEOTIDE SEQUENCE [LARGE SCALE GENOMIC DNA]</scope>
    <source>
        <strain evidence="2 3">NCWAL01</strain>
    </source>
</reference>
<evidence type="ECO:0000313" key="2">
    <source>
        <dbReference type="EMBL" id="MDC0714122.1"/>
    </source>
</evidence>
<dbReference type="EMBL" id="JAQNDM010000002">
    <property type="protein sequence ID" value="MDC0714122.1"/>
    <property type="molecule type" value="Genomic_DNA"/>
</dbReference>
<dbReference type="Pfam" id="PF04885">
    <property type="entry name" value="Stig1"/>
    <property type="match status" value="1"/>
</dbReference>
<dbReference type="SUPFAM" id="SSF63825">
    <property type="entry name" value="YWTD domain"/>
    <property type="match status" value="1"/>
</dbReference>
<keyword evidence="3" id="KW-1185">Reference proteome</keyword>
<keyword evidence="1" id="KW-0732">Signal</keyword>
<dbReference type="InterPro" id="IPR013783">
    <property type="entry name" value="Ig-like_fold"/>
</dbReference>
<dbReference type="Proteomes" id="UP001221838">
    <property type="component" value="Unassembled WGS sequence"/>
</dbReference>
<dbReference type="InterPro" id="IPR006969">
    <property type="entry name" value="Stig-like"/>
</dbReference>
<dbReference type="RefSeq" id="WP_272144664.1">
    <property type="nucleotide sequence ID" value="NZ_JAQNDM010000002.1"/>
</dbReference>
<gene>
    <name evidence="2" type="ORF">POL68_36995</name>
</gene>